<comment type="caution">
    <text evidence="1">The sequence shown here is derived from an EMBL/GenBank/DDBJ whole genome shotgun (WGS) entry which is preliminary data.</text>
</comment>
<name>A0ACC0A343_CATRO</name>
<reference evidence="2" key="1">
    <citation type="journal article" date="2023" name="Nat. Plants">
        <title>Single-cell RNA sequencing provides a high-resolution roadmap for understanding the multicellular compartmentation of specialized metabolism.</title>
        <authorList>
            <person name="Sun S."/>
            <person name="Shen X."/>
            <person name="Li Y."/>
            <person name="Li Y."/>
            <person name="Wang S."/>
            <person name="Li R."/>
            <person name="Zhang H."/>
            <person name="Shen G."/>
            <person name="Guo B."/>
            <person name="Wei J."/>
            <person name="Xu J."/>
            <person name="St-Pierre B."/>
            <person name="Chen S."/>
            <person name="Sun C."/>
        </authorList>
    </citation>
    <scope>NUCLEOTIDE SEQUENCE [LARGE SCALE GENOMIC DNA]</scope>
</reference>
<proteinExistence type="predicted"/>
<gene>
    <name evidence="1" type="ORF">M9H77_31000</name>
</gene>
<dbReference type="Proteomes" id="UP001060085">
    <property type="component" value="Linkage Group LG07"/>
</dbReference>
<keyword evidence="2" id="KW-1185">Reference proteome</keyword>
<protein>
    <submittedName>
        <fullName evidence="1">Uncharacterized protein</fullName>
    </submittedName>
</protein>
<accession>A0ACC0A343</accession>
<evidence type="ECO:0000313" key="2">
    <source>
        <dbReference type="Proteomes" id="UP001060085"/>
    </source>
</evidence>
<organism evidence="1 2">
    <name type="scientific">Catharanthus roseus</name>
    <name type="common">Madagascar periwinkle</name>
    <name type="synonym">Vinca rosea</name>
    <dbReference type="NCBI Taxonomy" id="4058"/>
    <lineage>
        <taxon>Eukaryota</taxon>
        <taxon>Viridiplantae</taxon>
        <taxon>Streptophyta</taxon>
        <taxon>Embryophyta</taxon>
        <taxon>Tracheophyta</taxon>
        <taxon>Spermatophyta</taxon>
        <taxon>Magnoliopsida</taxon>
        <taxon>eudicotyledons</taxon>
        <taxon>Gunneridae</taxon>
        <taxon>Pentapetalae</taxon>
        <taxon>asterids</taxon>
        <taxon>lamiids</taxon>
        <taxon>Gentianales</taxon>
        <taxon>Apocynaceae</taxon>
        <taxon>Rauvolfioideae</taxon>
        <taxon>Vinceae</taxon>
        <taxon>Catharanthinae</taxon>
        <taxon>Catharanthus</taxon>
    </lineage>
</organism>
<sequence>MLRPQVIQHVHNDLLAPLDAMWCTASSCPLTIYLVPSDLWREEVSFICYEIVKYHFLGRTSTVDGIETLPVCRSKIEQIEVDDMATEVIQGPPSSPTQEASFAKKVQTIILRFQPSRRHPQEHISNRGAHKVKREASRLPGRGARHGHTDLGHEVEHVGASHLVDPFDSSDLDIPSFSLGLTPPSQSLPGGSGTLRASPPPGLGFTLFQSPYHTFLGFSSFRAPPPPGTAGSSTPHQHISHSSLSDEEERTNDTTHVQHLGFEHRIGKKTTRFTPSDWP</sequence>
<evidence type="ECO:0000313" key="1">
    <source>
        <dbReference type="EMBL" id="KAI5653813.1"/>
    </source>
</evidence>
<dbReference type="EMBL" id="CM044707">
    <property type="protein sequence ID" value="KAI5653813.1"/>
    <property type="molecule type" value="Genomic_DNA"/>
</dbReference>